<dbReference type="KEGG" id="nsh:GXM_04435"/>
<keyword evidence="2" id="KW-1185">Reference proteome</keyword>
<protein>
    <submittedName>
        <fullName evidence="1">Uncharacterized protein</fullName>
    </submittedName>
</protein>
<evidence type="ECO:0000313" key="1">
    <source>
        <dbReference type="EMBL" id="QFS46954.1"/>
    </source>
</evidence>
<evidence type="ECO:0000313" key="2">
    <source>
        <dbReference type="Proteomes" id="UP000326678"/>
    </source>
</evidence>
<accession>A0A5P8W2W5</accession>
<dbReference type="EMBL" id="CP045226">
    <property type="protein sequence ID" value="QFS46954.1"/>
    <property type="molecule type" value="Genomic_DNA"/>
</dbReference>
<sequence>MCNFRQDGLLTPILCGFEKLLHQSQKRRYLQRKIKPFQVILQKLNYKLQ</sequence>
<name>A0A5P8W2W5_9NOSO</name>
<dbReference type="Proteomes" id="UP000326678">
    <property type="component" value="Chromosome Gxm1"/>
</dbReference>
<reference evidence="1 2" key="1">
    <citation type="submission" date="2019-10" db="EMBL/GenBank/DDBJ databases">
        <title>Genomic and transcriptomic insights into the perfect genentic adaptation of a filamentous nitrogen-fixing cyanobacterium to rice fields.</title>
        <authorList>
            <person name="Chen Z."/>
        </authorList>
    </citation>
    <scope>NUCLEOTIDE SEQUENCE [LARGE SCALE GENOMIC DNA]</scope>
    <source>
        <strain evidence="1">CCNUC1</strain>
    </source>
</reference>
<dbReference type="AlphaFoldDB" id="A0A5P8W2W5"/>
<organism evidence="1 2">
    <name type="scientific">Nostoc sphaeroides CCNUC1</name>
    <dbReference type="NCBI Taxonomy" id="2653204"/>
    <lineage>
        <taxon>Bacteria</taxon>
        <taxon>Bacillati</taxon>
        <taxon>Cyanobacteriota</taxon>
        <taxon>Cyanophyceae</taxon>
        <taxon>Nostocales</taxon>
        <taxon>Nostocaceae</taxon>
        <taxon>Nostoc</taxon>
    </lineage>
</organism>
<gene>
    <name evidence="1" type="ORF">GXM_04435</name>
</gene>
<proteinExistence type="predicted"/>